<evidence type="ECO:0000256" key="2">
    <source>
        <dbReference type="ARBA" id="ARBA00001946"/>
    </source>
</evidence>
<dbReference type="SFLD" id="SFLDS00003">
    <property type="entry name" value="Haloacid_Dehalogenase"/>
    <property type="match status" value="1"/>
</dbReference>
<gene>
    <name evidence="12" type="ORF">METZ01_LOCUS213976</name>
</gene>
<organism evidence="12">
    <name type="scientific">marine metagenome</name>
    <dbReference type="NCBI Taxonomy" id="408172"/>
    <lineage>
        <taxon>unclassified sequences</taxon>
        <taxon>metagenomes</taxon>
        <taxon>ecological metagenomes</taxon>
    </lineage>
</organism>
<dbReference type="SFLD" id="SFLDG01138">
    <property type="entry name" value="C1.6.2:_Deoxy-d-mannose-octulo"/>
    <property type="match status" value="1"/>
</dbReference>
<accession>A0A382FEQ8</accession>
<dbReference type="InterPro" id="IPR023214">
    <property type="entry name" value="HAD_sf"/>
</dbReference>
<dbReference type="SFLD" id="SFLDG01136">
    <property type="entry name" value="C1.6:_Phosphoserine_Phosphatas"/>
    <property type="match status" value="1"/>
</dbReference>
<evidence type="ECO:0000256" key="10">
    <source>
        <dbReference type="ARBA" id="ARBA00022985"/>
    </source>
</evidence>
<reference evidence="12" key="1">
    <citation type="submission" date="2018-05" db="EMBL/GenBank/DDBJ databases">
        <authorList>
            <person name="Lanie J.A."/>
            <person name="Ng W.-L."/>
            <person name="Kazmierczak K.M."/>
            <person name="Andrzejewski T.M."/>
            <person name="Davidsen T.M."/>
            <person name="Wayne K.J."/>
            <person name="Tettelin H."/>
            <person name="Glass J.I."/>
            <person name="Rusch D."/>
            <person name="Podicherti R."/>
            <person name="Tsui H.-C.T."/>
            <person name="Winkler M.E."/>
        </authorList>
    </citation>
    <scope>NUCLEOTIDE SEQUENCE</scope>
</reference>
<dbReference type="EC" id="3.1.3.45" evidence="5"/>
<evidence type="ECO:0000256" key="8">
    <source>
        <dbReference type="ARBA" id="ARBA00022801"/>
    </source>
</evidence>
<dbReference type="GO" id="GO:0008781">
    <property type="term" value="F:N-acylneuraminate cytidylyltransferase activity"/>
    <property type="evidence" value="ECO:0007669"/>
    <property type="project" value="TreeGrafter"/>
</dbReference>
<comment type="catalytic activity">
    <reaction evidence="1">
        <text>3-deoxy-alpha-D-manno-2-octulosonate-8-phosphate + H2O = 3-deoxy-alpha-D-manno-oct-2-ulosonate + phosphate</text>
        <dbReference type="Rhea" id="RHEA:11500"/>
        <dbReference type="ChEBI" id="CHEBI:15377"/>
        <dbReference type="ChEBI" id="CHEBI:43474"/>
        <dbReference type="ChEBI" id="CHEBI:85985"/>
        <dbReference type="ChEBI" id="CHEBI:85986"/>
        <dbReference type="EC" id="3.1.3.45"/>
    </reaction>
</comment>
<evidence type="ECO:0000256" key="7">
    <source>
        <dbReference type="ARBA" id="ARBA00022723"/>
    </source>
</evidence>
<dbReference type="Pfam" id="PF08282">
    <property type="entry name" value="Hydrolase_3"/>
    <property type="match status" value="1"/>
</dbReference>
<evidence type="ECO:0000256" key="1">
    <source>
        <dbReference type="ARBA" id="ARBA00000898"/>
    </source>
</evidence>
<name>A0A382FEQ8_9ZZZZ</name>
<dbReference type="NCBIfam" id="TIGR01670">
    <property type="entry name" value="KdsC-phosphatas"/>
    <property type="match status" value="1"/>
</dbReference>
<evidence type="ECO:0000256" key="11">
    <source>
        <dbReference type="ARBA" id="ARBA00031051"/>
    </source>
</evidence>
<dbReference type="Gene3D" id="3.40.50.1000">
    <property type="entry name" value="HAD superfamily/HAD-like"/>
    <property type="match status" value="1"/>
</dbReference>
<evidence type="ECO:0000256" key="6">
    <source>
        <dbReference type="ARBA" id="ARBA00020092"/>
    </source>
</evidence>
<dbReference type="PIRSF" id="PIRSF006118">
    <property type="entry name" value="KDO8-P_Ptase"/>
    <property type="match status" value="1"/>
</dbReference>
<comment type="similarity">
    <text evidence="3">Belongs to the KdsC family.</text>
</comment>
<dbReference type="InterPro" id="IPR010023">
    <property type="entry name" value="KdsC_fam"/>
</dbReference>
<dbReference type="PANTHER" id="PTHR21485">
    <property type="entry name" value="HAD SUPERFAMILY MEMBERS CMAS AND KDSC"/>
    <property type="match status" value="1"/>
</dbReference>
<dbReference type="InterPro" id="IPR050793">
    <property type="entry name" value="CMP-NeuNAc_synthase"/>
</dbReference>
<protein>
    <recommendedName>
        <fullName evidence="6">3-deoxy-D-manno-octulosonate 8-phosphate phosphatase KdsC</fullName>
        <ecNumber evidence="5">3.1.3.45</ecNumber>
    </recommendedName>
    <alternativeName>
        <fullName evidence="11">KDO 8-P phosphatase</fullName>
    </alternativeName>
</protein>
<feature type="non-terminal residue" evidence="12">
    <location>
        <position position="1"/>
    </location>
</feature>
<evidence type="ECO:0000313" key="12">
    <source>
        <dbReference type="EMBL" id="SVB61122.1"/>
    </source>
</evidence>
<dbReference type="PANTHER" id="PTHR21485:SF6">
    <property type="entry name" value="N-ACYLNEURAMINATE CYTIDYLYLTRANSFERASE-RELATED"/>
    <property type="match status" value="1"/>
</dbReference>
<comment type="subunit">
    <text evidence="4">Homotetramer.</text>
</comment>
<evidence type="ECO:0000256" key="4">
    <source>
        <dbReference type="ARBA" id="ARBA00011881"/>
    </source>
</evidence>
<dbReference type="InterPro" id="IPR036412">
    <property type="entry name" value="HAD-like_sf"/>
</dbReference>
<evidence type="ECO:0000256" key="5">
    <source>
        <dbReference type="ARBA" id="ARBA00013066"/>
    </source>
</evidence>
<keyword evidence="10" id="KW-0448">Lipopolysaccharide biosynthesis</keyword>
<keyword evidence="7" id="KW-0479">Metal-binding</keyword>
<evidence type="ECO:0000256" key="3">
    <source>
        <dbReference type="ARBA" id="ARBA00005893"/>
    </source>
</evidence>
<comment type="cofactor">
    <cofactor evidence="2">
        <name>Mg(2+)</name>
        <dbReference type="ChEBI" id="CHEBI:18420"/>
    </cofactor>
</comment>
<dbReference type="EMBL" id="UINC01049397">
    <property type="protein sequence ID" value="SVB61122.1"/>
    <property type="molecule type" value="Genomic_DNA"/>
</dbReference>
<keyword evidence="9" id="KW-0460">Magnesium</keyword>
<keyword evidence="8" id="KW-0378">Hydrolase</keyword>
<proteinExistence type="inferred from homology"/>
<sequence length="181" mass="19466">VSVQNKASRIRLLLFDVDGVLTDGRIEIRPDGTESKCFHIRDGAAIMWAHRAGLLTGILSARTSVATTLRARQLEIPIVLQGVRAKLSGYEQILANYQLADTEVAYMGDDLLDLAVLARVGLSAAPADAAVDVRQKVDWTSSTRGGKGAVRDLIELVLKAQSLWPPIVETQAGPESVLSHG</sequence>
<dbReference type="AlphaFoldDB" id="A0A382FEQ8"/>
<dbReference type="GO" id="GO:0019143">
    <property type="term" value="F:3-deoxy-manno-octulosonate-8-phosphatase activity"/>
    <property type="evidence" value="ECO:0007669"/>
    <property type="project" value="UniProtKB-EC"/>
</dbReference>
<evidence type="ECO:0000256" key="9">
    <source>
        <dbReference type="ARBA" id="ARBA00022842"/>
    </source>
</evidence>
<dbReference type="GO" id="GO:0009103">
    <property type="term" value="P:lipopolysaccharide biosynthetic process"/>
    <property type="evidence" value="ECO:0007669"/>
    <property type="project" value="UniProtKB-KW"/>
</dbReference>
<dbReference type="FunFam" id="3.40.50.1000:FF:000029">
    <property type="entry name" value="3-deoxy-D-manno-octulosonate 8-phosphate phosphatase KdsC"/>
    <property type="match status" value="1"/>
</dbReference>
<dbReference type="GO" id="GO:0046872">
    <property type="term" value="F:metal ion binding"/>
    <property type="evidence" value="ECO:0007669"/>
    <property type="project" value="UniProtKB-KW"/>
</dbReference>
<dbReference type="SUPFAM" id="SSF56784">
    <property type="entry name" value="HAD-like"/>
    <property type="match status" value="1"/>
</dbReference>